<dbReference type="Proteomes" id="UP000193380">
    <property type="component" value="Unassembled WGS sequence"/>
</dbReference>
<dbReference type="Pfam" id="PF16178">
    <property type="entry name" value="Anoct_dimer"/>
    <property type="match status" value="1"/>
</dbReference>
<gene>
    <name evidence="2" type="ORF">GSONMT00063607001</name>
</gene>
<dbReference type="STRING" id="8022.A0A060ZAS9"/>
<dbReference type="AlphaFoldDB" id="A0A060ZAS9"/>
<proteinExistence type="predicted"/>
<name>A0A060ZAS9_ONCMY</name>
<evidence type="ECO:0000259" key="1">
    <source>
        <dbReference type="Pfam" id="PF16178"/>
    </source>
</evidence>
<dbReference type="InterPro" id="IPR032394">
    <property type="entry name" value="Anoct_dimer"/>
</dbReference>
<reference evidence="2" key="1">
    <citation type="journal article" date="2014" name="Nat. Commun.">
        <title>The rainbow trout genome provides novel insights into evolution after whole-genome duplication in vertebrates.</title>
        <authorList>
            <person name="Berthelot C."/>
            <person name="Brunet F."/>
            <person name="Chalopin D."/>
            <person name="Juanchich A."/>
            <person name="Bernard M."/>
            <person name="Noel B."/>
            <person name="Bento P."/>
            <person name="Da Silva C."/>
            <person name="Labadie K."/>
            <person name="Alberti A."/>
            <person name="Aury J.M."/>
            <person name="Louis A."/>
            <person name="Dehais P."/>
            <person name="Bardou P."/>
            <person name="Montfort J."/>
            <person name="Klopp C."/>
            <person name="Cabau C."/>
            <person name="Gaspin C."/>
            <person name="Thorgaard G.H."/>
            <person name="Boussaha M."/>
            <person name="Quillet E."/>
            <person name="Guyomard R."/>
            <person name="Galiana D."/>
            <person name="Bobe J."/>
            <person name="Volff J.N."/>
            <person name="Genet C."/>
            <person name="Wincker P."/>
            <person name="Jaillon O."/>
            <person name="Roest Crollius H."/>
            <person name="Guiguen Y."/>
        </authorList>
    </citation>
    <scope>NUCLEOTIDE SEQUENCE [LARGE SCALE GENOMIC DNA]</scope>
</reference>
<dbReference type="EMBL" id="FR963235">
    <property type="protein sequence ID" value="CDR00977.1"/>
    <property type="molecule type" value="Genomic_DNA"/>
</dbReference>
<dbReference type="PaxDb" id="8022-A0A060ZAS9"/>
<feature type="domain" description="Anoctamin dimerisation" evidence="1">
    <location>
        <begin position="74"/>
        <end position="116"/>
    </location>
</feature>
<sequence length="152" mass="17061">MDHYGEESEAVKFHYGEESEAVKDNYGEESEASAYKAGRTDESFLIQKPAIRAKLEARADSLQGTNPGQPSGLMFRDGKKRIDYILVYRKSSPLVEKRVTFERNLRAEGLMLEKVVGYIYYTRTGVRVTATGGLAGLKPAREVYFFWGGSGF</sequence>
<accession>A0A060ZAS9</accession>
<organism evidence="2 3">
    <name type="scientific">Oncorhynchus mykiss</name>
    <name type="common">Rainbow trout</name>
    <name type="synonym">Salmo gairdneri</name>
    <dbReference type="NCBI Taxonomy" id="8022"/>
    <lineage>
        <taxon>Eukaryota</taxon>
        <taxon>Metazoa</taxon>
        <taxon>Chordata</taxon>
        <taxon>Craniata</taxon>
        <taxon>Vertebrata</taxon>
        <taxon>Euteleostomi</taxon>
        <taxon>Actinopterygii</taxon>
        <taxon>Neopterygii</taxon>
        <taxon>Teleostei</taxon>
        <taxon>Protacanthopterygii</taxon>
        <taxon>Salmoniformes</taxon>
        <taxon>Salmonidae</taxon>
        <taxon>Salmoninae</taxon>
        <taxon>Oncorhynchus</taxon>
    </lineage>
</organism>
<evidence type="ECO:0000313" key="3">
    <source>
        <dbReference type="Proteomes" id="UP000193380"/>
    </source>
</evidence>
<dbReference type="GO" id="GO:0046983">
    <property type="term" value="F:protein dimerization activity"/>
    <property type="evidence" value="ECO:0007669"/>
    <property type="project" value="InterPro"/>
</dbReference>
<evidence type="ECO:0000313" key="2">
    <source>
        <dbReference type="EMBL" id="CDR00977.1"/>
    </source>
</evidence>
<protein>
    <recommendedName>
        <fullName evidence="1">Anoctamin dimerisation domain-containing protein</fullName>
    </recommendedName>
</protein>
<reference evidence="2" key="2">
    <citation type="submission" date="2014-03" db="EMBL/GenBank/DDBJ databases">
        <authorList>
            <person name="Genoscope - CEA"/>
        </authorList>
    </citation>
    <scope>NUCLEOTIDE SEQUENCE</scope>
</reference>